<comment type="caution">
    <text evidence="1">The sequence shown here is derived from an EMBL/GenBank/DDBJ whole genome shotgun (WGS) entry which is preliminary data.</text>
</comment>
<reference evidence="1 2" key="1">
    <citation type="submission" date="2019-10" db="EMBL/GenBank/DDBJ databases">
        <authorList>
            <person name="Palmer J.M."/>
        </authorList>
    </citation>
    <scope>NUCLEOTIDE SEQUENCE [LARGE SCALE GENOMIC DNA]</scope>
    <source>
        <strain evidence="1 2">TWF696</strain>
    </source>
</reference>
<dbReference type="Proteomes" id="UP001375240">
    <property type="component" value="Unassembled WGS sequence"/>
</dbReference>
<evidence type="ECO:0000313" key="1">
    <source>
        <dbReference type="EMBL" id="KAK6332348.1"/>
    </source>
</evidence>
<name>A0AAV9TZD1_9PEZI</name>
<keyword evidence="2" id="KW-1185">Reference proteome</keyword>
<organism evidence="1 2">
    <name type="scientific">Orbilia brochopaga</name>
    <dbReference type="NCBI Taxonomy" id="3140254"/>
    <lineage>
        <taxon>Eukaryota</taxon>
        <taxon>Fungi</taxon>
        <taxon>Dikarya</taxon>
        <taxon>Ascomycota</taxon>
        <taxon>Pezizomycotina</taxon>
        <taxon>Orbiliomycetes</taxon>
        <taxon>Orbiliales</taxon>
        <taxon>Orbiliaceae</taxon>
        <taxon>Orbilia</taxon>
    </lineage>
</organism>
<proteinExistence type="predicted"/>
<dbReference type="AlphaFoldDB" id="A0AAV9TZD1"/>
<gene>
    <name evidence="1" type="ORF">TWF696_003066</name>
</gene>
<evidence type="ECO:0000313" key="2">
    <source>
        <dbReference type="Proteomes" id="UP001375240"/>
    </source>
</evidence>
<sequence>MPKPTLIKSRPRLAGQFGFELFLKVHEDFEANYETFWDRLKYQYVIETGARSLIPDHPCEQPPRAYAPDGSCFLPRRYSRLLRHIQIDIAELRTGNPGWRSGFAPDAVELARTALMPFAKRLRVGLAPAGSRLRVNIHTLTMLASYDGSDITIDREVAAFLPRISDIDLPEPEQDPEAAALALFRYLVALAWPFTQTPWRWTLETPLDARFGEKQDAVLRKCTRMVVHKRIEDDRETAEPARSCFWVKNQGRLVVGWAGQKSRR</sequence>
<dbReference type="EMBL" id="JAVHNQ010000015">
    <property type="protein sequence ID" value="KAK6332348.1"/>
    <property type="molecule type" value="Genomic_DNA"/>
</dbReference>
<protein>
    <submittedName>
        <fullName evidence="1">Uncharacterized protein</fullName>
    </submittedName>
</protein>
<accession>A0AAV9TZD1</accession>